<dbReference type="GO" id="GO:0006749">
    <property type="term" value="P:glutathione metabolic process"/>
    <property type="evidence" value="ECO:0007669"/>
    <property type="project" value="TreeGrafter"/>
</dbReference>
<protein>
    <recommendedName>
        <fullName evidence="3">GST N-terminal domain-containing protein</fullName>
    </recommendedName>
</protein>
<dbReference type="PANTHER" id="PTHR43969:SF9">
    <property type="entry name" value="GLUTATHIONE S TRANSFERASE D10, ISOFORM A-RELATED"/>
    <property type="match status" value="1"/>
</dbReference>
<dbReference type="Gene3D" id="3.40.30.10">
    <property type="entry name" value="Glutaredoxin"/>
    <property type="match status" value="1"/>
</dbReference>
<dbReference type="OrthoDB" id="2309723at2759"/>
<organism evidence="1 2">
    <name type="scientific">Ceutorhynchus assimilis</name>
    <name type="common">cabbage seed weevil</name>
    <dbReference type="NCBI Taxonomy" id="467358"/>
    <lineage>
        <taxon>Eukaryota</taxon>
        <taxon>Metazoa</taxon>
        <taxon>Ecdysozoa</taxon>
        <taxon>Arthropoda</taxon>
        <taxon>Hexapoda</taxon>
        <taxon>Insecta</taxon>
        <taxon>Pterygota</taxon>
        <taxon>Neoptera</taxon>
        <taxon>Endopterygota</taxon>
        <taxon>Coleoptera</taxon>
        <taxon>Polyphaga</taxon>
        <taxon>Cucujiformia</taxon>
        <taxon>Curculionidae</taxon>
        <taxon>Ceutorhynchinae</taxon>
        <taxon>Ceutorhynchus</taxon>
    </lineage>
</organism>
<dbReference type="SUPFAM" id="SSF47616">
    <property type="entry name" value="GST C-terminal domain-like"/>
    <property type="match status" value="1"/>
</dbReference>
<evidence type="ECO:0000313" key="2">
    <source>
        <dbReference type="Proteomes" id="UP001152799"/>
    </source>
</evidence>
<dbReference type="InterPro" id="IPR036282">
    <property type="entry name" value="Glutathione-S-Trfase_C_sf"/>
</dbReference>
<dbReference type="Gene3D" id="1.20.1050.10">
    <property type="match status" value="1"/>
</dbReference>
<evidence type="ECO:0008006" key="3">
    <source>
        <dbReference type="Google" id="ProtNLM"/>
    </source>
</evidence>
<dbReference type="GO" id="GO:0004364">
    <property type="term" value="F:glutathione transferase activity"/>
    <property type="evidence" value="ECO:0007669"/>
    <property type="project" value="TreeGrafter"/>
</dbReference>
<keyword evidence="2" id="KW-1185">Reference proteome</keyword>
<reference evidence="1" key="1">
    <citation type="submission" date="2022-01" db="EMBL/GenBank/DDBJ databases">
        <authorList>
            <person name="King R."/>
        </authorList>
    </citation>
    <scope>NUCLEOTIDE SEQUENCE</scope>
</reference>
<evidence type="ECO:0000313" key="1">
    <source>
        <dbReference type="EMBL" id="CAG9761825.1"/>
    </source>
</evidence>
<proteinExistence type="predicted"/>
<dbReference type="InterPro" id="IPR036249">
    <property type="entry name" value="Thioredoxin-like_sf"/>
</dbReference>
<dbReference type="PANTHER" id="PTHR43969">
    <property type="entry name" value="GLUTATHIONE S TRANSFERASE D10, ISOFORM A-RELATED"/>
    <property type="match status" value="1"/>
</dbReference>
<gene>
    <name evidence="1" type="ORF">CEUTPL_LOCUS2518</name>
</gene>
<dbReference type="AlphaFoldDB" id="A0A9N9MC42"/>
<name>A0A9N9MC42_9CUCU</name>
<accession>A0A9N9MC42</accession>
<sequence>MSLKIYGASASPPFRAVLKCAKVLEIDLKVQTIDFINGEHLSLKKTTDFFLADSHAINGYLIGKFGKENDPLYPKNDIKRRALIDHRLHLDSSIIAAKGLQITRPLNYHRLKPTQQSLDDLKEAFGFLEKQLDSNYIVGKIPCL</sequence>
<dbReference type="SUPFAM" id="SSF52833">
    <property type="entry name" value="Thioredoxin-like"/>
    <property type="match status" value="1"/>
</dbReference>
<dbReference type="EMBL" id="OU892286">
    <property type="protein sequence ID" value="CAG9761825.1"/>
    <property type="molecule type" value="Genomic_DNA"/>
</dbReference>
<dbReference type="Proteomes" id="UP001152799">
    <property type="component" value="Chromosome 10"/>
</dbReference>